<gene>
    <name evidence="9" type="primary">alr</name>
    <name evidence="9" type="ORF">GPUN_2695</name>
</gene>
<evidence type="ECO:0000256" key="1">
    <source>
        <dbReference type="ARBA" id="ARBA00000316"/>
    </source>
</evidence>
<dbReference type="EC" id="5.1.1.1" evidence="5"/>
<organism evidence="9 10">
    <name type="scientific">Glaciecola punicea ACAM 611</name>
    <dbReference type="NCBI Taxonomy" id="1121923"/>
    <lineage>
        <taxon>Bacteria</taxon>
        <taxon>Pseudomonadati</taxon>
        <taxon>Pseudomonadota</taxon>
        <taxon>Gammaproteobacteria</taxon>
        <taxon>Alteromonadales</taxon>
        <taxon>Alteromonadaceae</taxon>
        <taxon>Glaciecola</taxon>
    </lineage>
</organism>
<dbReference type="PANTHER" id="PTHR30511">
    <property type="entry name" value="ALANINE RACEMASE"/>
    <property type="match status" value="1"/>
</dbReference>
<dbReference type="Proteomes" id="UP000053586">
    <property type="component" value="Unassembled WGS sequence"/>
</dbReference>
<dbReference type="FunFam" id="3.20.20.10:FF:000002">
    <property type="entry name" value="Alanine racemase"/>
    <property type="match status" value="1"/>
</dbReference>
<reference evidence="9 10" key="1">
    <citation type="journal article" date="2012" name="J. Bacteriol.">
        <title>Genome sequence of proteorhodopsin-containing sea ice bacterium Glaciecola punicea ACAM 611T.</title>
        <authorList>
            <person name="Qin Q.-L."/>
            <person name="Xie B.-B."/>
            <person name="Shu Y.-L."/>
            <person name="Rong J.-C."/>
            <person name="Zhao D.-L."/>
            <person name="Zhang X.-Y."/>
            <person name="Chen X.-L."/>
            <person name="Zhou B.-C."/>
            <person name="Zhanga Y.-Z."/>
        </authorList>
    </citation>
    <scope>NUCLEOTIDE SEQUENCE [LARGE SCALE GENOMIC DNA]</scope>
    <source>
        <strain evidence="9 10">ACAM 611</strain>
    </source>
</reference>
<dbReference type="PROSITE" id="PS00395">
    <property type="entry name" value="ALANINE_RACEMASE"/>
    <property type="match status" value="1"/>
</dbReference>
<protein>
    <recommendedName>
        <fullName evidence="5">Alanine racemase</fullName>
        <ecNumber evidence="5">5.1.1.1</ecNumber>
    </recommendedName>
</protein>
<dbReference type="GO" id="GO:0008784">
    <property type="term" value="F:alanine racemase activity"/>
    <property type="evidence" value="ECO:0007669"/>
    <property type="project" value="UniProtKB-UniRule"/>
</dbReference>
<dbReference type="PRINTS" id="PR00992">
    <property type="entry name" value="ALARACEMASE"/>
</dbReference>
<evidence type="ECO:0000259" key="8">
    <source>
        <dbReference type="SMART" id="SM01005"/>
    </source>
</evidence>
<evidence type="ECO:0000256" key="7">
    <source>
        <dbReference type="PIRSR" id="PIRSR600821-52"/>
    </source>
</evidence>
<dbReference type="UniPathway" id="UPA00042">
    <property type="reaction ID" value="UER00497"/>
</dbReference>
<dbReference type="InterPro" id="IPR001608">
    <property type="entry name" value="Ala_racemase_N"/>
</dbReference>
<feature type="active site" description="Proton acceptor; specific for L-alanine" evidence="5">
    <location>
        <position position="274"/>
    </location>
</feature>
<dbReference type="Pfam" id="PF01168">
    <property type="entry name" value="Ala_racemase_N"/>
    <property type="match status" value="1"/>
</dbReference>
<dbReference type="InterPro" id="IPR020622">
    <property type="entry name" value="Ala_racemase_pyridoxalP-BS"/>
</dbReference>
<sequence>MNYIALFHRLNNKLKRCIVSRRTIATINLNALRDNLALLMDYNSGSKVIAVVKADAYGNGAVNVARAIEAEVDIFAVAFLAEAKTLCEAGISKPVLVLQGPHSQQELYDESTSNLIWMLHSEWQLEAFAKYKQSTVVHKSAAWLKFDSGMHRLGLPIAQLPDLLAKYSSIIDENTVLATHLANADEPIQDHAKAQIDDFLAVALMVNLPICIANSAASIRFDQARGDYVRLGIAMYGSSPFQSHDNPVALKPVMSLDSQIIGLRTIEKGEAVGYGSTWRAARESVIATVSIGYADGYPRHAPTSTPAWCEGQLIPLVGRVSMDMLTFDVTNLSSVAIGDVVQLWGDKLPINDVADHIGTIGYELMTRISARVPRKYIG</sequence>
<dbReference type="PANTHER" id="PTHR30511:SF0">
    <property type="entry name" value="ALANINE RACEMASE, CATABOLIC-RELATED"/>
    <property type="match status" value="1"/>
</dbReference>
<evidence type="ECO:0000256" key="2">
    <source>
        <dbReference type="ARBA" id="ARBA00001933"/>
    </source>
</evidence>
<evidence type="ECO:0000313" key="10">
    <source>
        <dbReference type="Proteomes" id="UP000053586"/>
    </source>
</evidence>
<name>H5TFC9_9ALTE</name>
<comment type="cofactor">
    <cofactor evidence="2 5 6">
        <name>pyridoxal 5'-phosphate</name>
        <dbReference type="ChEBI" id="CHEBI:597326"/>
    </cofactor>
</comment>
<comment type="caution">
    <text evidence="9">The sequence shown here is derived from an EMBL/GenBank/DDBJ whole genome shotgun (WGS) entry which is preliminary data.</text>
</comment>
<dbReference type="Gene3D" id="2.40.37.10">
    <property type="entry name" value="Lyase, Ornithine Decarboxylase, Chain A, domain 1"/>
    <property type="match status" value="1"/>
</dbReference>
<dbReference type="Gene3D" id="3.20.20.10">
    <property type="entry name" value="Alanine racemase"/>
    <property type="match status" value="1"/>
</dbReference>
<feature type="binding site" evidence="5 7">
    <location>
        <position position="322"/>
    </location>
    <ligand>
        <name>substrate</name>
    </ligand>
</feature>
<accession>H5TFC9</accession>
<reference evidence="9 10" key="2">
    <citation type="journal article" date="2017" name="Antonie Van Leeuwenhoek">
        <title>Rhizobium rhizosphaerae sp. nov., a novel species isolated from rice rhizosphere.</title>
        <authorList>
            <person name="Zhao J.J."/>
            <person name="Zhang J."/>
            <person name="Zhang R.J."/>
            <person name="Zhang C.W."/>
            <person name="Yin H.Q."/>
            <person name="Zhang X.X."/>
        </authorList>
    </citation>
    <scope>NUCLEOTIDE SEQUENCE [LARGE SCALE GENOMIC DNA]</scope>
    <source>
        <strain evidence="9 10">ACAM 611</strain>
    </source>
</reference>
<evidence type="ECO:0000256" key="3">
    <source>
        <dbReference type="ARBA" id="ARBA00022898"/>
    </source>
</evidence>
<comment type="similarity">
    <text evidence="5">Belongs to the alanine racemase family.</text>
</comment>
<dbReference type="NCBIfam" id="TIGR00492">
    <property type="entry name" value="alr"/>
    <property type="match status" value="1"/>
</dbReference>
<comment type="catalytic activity">
    <reaction evidence="1 5">
        <text>L-alanine = D-alanine</text>
        <dbReference type="Rhea" id="RHEA:20249"/>
        <dbReference type="ChEBI" id="CHEBI:57416"/>
        <dbReference type="ChEBI" id="CHEBI:57972"/>
        <dbReference type="EC" id="5.1.1.1"/>
    </reaction>
</comment>
<keyword evidence="3 5" id="KW-0663">Pyridoxal phosphate</keyword>
<dbReference type="InterPro" id="IPR011079">
    <property type="entry name" value="Ala_racemase_C"/>
</dbReference>
<keyword evidence="10" id="KW-1185">Reference proteome</keyword>
<comment type="function">
    <text evidence="5">Catalyzes the interconversion of L-alanine and D-alanine. May also act on other amino acids.</text>
</comment>
<evidence type="ECO:0000313" key="9">
    <source>
        <dbReference type="EMBL" id="GAB56809.1"/>
    </source>
</evidence>
<evidence type="ECO:0000256" key="5">
    <source>
        <dbReference type="HAMAP-Rule" id="MF_01201"/>
    </source>
</evidence>
<feature type="modified residue" description="N6-(pyridoxal phosphate)lysine" evidence="5 6">
    <location>
        <position position="53"/>
    </location>
</feature>
<dbReference type="InterPro" id="IPR000821">
    <property type="entry name" value="Ala_racemase"/>
</dbReference>
<evidence type="ECO:0000256" key="6">
    <source>
        <dbReference type="PIRSR" id="PIRSR600821-50"/>
    </source>
</evidence>
<dbReference type="GO" id="GO:0030632">
    <property type="term" value="P:D-alanine biosynthetic process"/>
    <property type="evidence" value="ECO:0007669"/>
    <property type="project" value="UniProtKB-UniRule"/>
</dbReference>
<dbReference type="SUPFAM" id="SSF51419">
    <property type="entry name" value="PLP-binding barrel"/>
    <property type="match status" value="1"/>
</dbReference>
<dbReference type="InterPro" id="IPR009006">
    <property type="entry name" value="Ala_racemase/Decarboxylase_C"/>
</dbReference>
<dbReference type="HAMAP" id="MF_01201">
    <property type="entry name" value="Ala_racemase"/>
    <property type="match status" value="1"/>
</dbReference>
<dbReference type="GO" id="GO:0005829">
    <property type="term" value="C:cytosol"/>
    <property type="evidence" value="ECO:0007669"/>
    <property type="project" value="TreeGrafter"/>
</dbReference>
<dbReference type="InterPro" id="IPR029066">
    <property type="entry name" value="PLP-binding_barrel"/>
</dbReference>
<evidence type="ECO:0000256" key="4">
    <source>
        <dbReference type="ARBA" id="ARBA00023235"/>
    </source>
</evidence>
<dbReference type="SMART" id="SM01005">
    <property type="entry name" value="Ala_racemase_C"/>
    <property type="match status" value="1"/>
</dbReference>
<dbReference type="eggNOG" id="COG0787">
    <property type="taxonomic scope" value="Bacteria"/>
</dbReference>
<dbReference type="Pfam" id="PF00842">
    <property type="entry name" value="Ala_racemase_C"/>
    <property type="match status" value="1"/>
</dbReference>
<dbReference type="AlphaFoldDB" id="H5TFC9"/>
<feature type="domain" description="Alanine racemase C-terminal" evidence="8">
    <location>
        <begin position="253"/>
        <end position="377"/>
    </location>
</feature>
<proteinExistence type="inferred from homology"/>
<feature type="active site" description="Proton acceptor; specific for D-alanine" evidence="5">
    <location>
        <position position="53"/>
    </location>
</feature>
<keyword evidence="4 5" id="KW-0413">Isomerase</keyword>
<comment type="pathway">
    <text evidence="5">Amino-acid biosynthesis; D-alanine biosynthesis; D-alanine from L-alanine: step 1/1.</text>
</comment>
<dbReference type="GO" id="GO:0030170">
    <property type="term" value="F:pyridoxal phosphate binding"/>
    <property type="evidence" value="ECO:0007669"/>
    <property type="project" value="UniProtKB-UniRule"/>
</dbReference>
<feature type="binding site" evidence="5 7">
    <location>
        <position position="152"/>
    </location>
    <ligand>
        <name>substrate</name>
    </ligand>
</feature>
<dbReference type="STRING" id="56804.BAE46_02340"/>
<dbReference type="SUPFAM" id="SSF50621">
    <property type="entry name" value="Alanine racemase C-terminal domain-like"/>
    <property type="match status" value="1"/>
</dbReference>
<dbReference type="EMBL" id="BAET01000033">
    <property type="protein sequence ID" value="GAB56809.1"/>
    <property type="molecule type" value="Genomic_DNA"/>
</dbReference>